<accession>A0ABR9G9V1</accession>
<feature type="compositionally biased region" description="Polar residues" evidence="1">
    <location>
        <begin position="203"/>
        <end position="212"/>
    </location>
</feature>
<keyword evidence="4" id="KW-1185">Reference proteome</keyword>
<evidence type="ECO:0000313" key="4">
    <source>
        <dbReference type="Proteomes" id="UP000651010"/>
    </source>
</evidence>
<comment type="caution">
    <text evidence="3">The sequence shown here is derived from an EMBL/GenBank/DDBJ whole genome shotgun (WGS) entry which is preliminary data.</text>
</comment>
<feature type="chain" id="PRO_5045990475" evidence="2">
    <location>
        <begin position="30"/>
        <end position="240"/>
    </location>
</feature>
<dbReference type="RefSeq" id="WP_192555675.1">
    <property type="nucleotide sequence ID" value="NZ_JACZZA010000005.1"/>
</dbReference>
<name>A0ABR9G9V1_9GAMM</name>
<sequence>MSFVTRRAAKPLCLPALLAIALFCSAAFAADTPAPAASAPAAPGPASIVDDFHRLLQNHQLTELRTTYNSSYGASLLFQPEQLEFYVALFHGKDFWRVIRTDSYDDAQNVYHTFVAQTEELAKVDIDALRLQANKQYTDRMVSMNQQRLQNLERDAEYQRQQTQLVAAQQQQAAQQSSSLTADLRASNSELDAVRERIHELEAQQSNPTLTLPKQEAPAPAPVPSAPAVPAATAQTASTQ</sequence>
<evidence type="ECO:0000313" key="3">
    <source>
        <dbReference type="EMBL" id="MBE1160825.1"/>
    </source>
</evidence>
<organism evidence="3 4">
    <name type="scientific">Dyella acidiphila</name>
    <dbReference type="NCBI Taxonomy" id="2775866"/>
    <lineage>
        <taxon>Bacteria</taxon>
        <taxon>Pseudomonadati</taxon>
        <taxon>Pseudomonadota</taxon>
        <taxon>Gammaproteobacteria</taxon>
        <taxon>Lysobacterales</taxon>
        <taxon>Rhodanobacteraceae</taxon>
        <taxon>Dyella</taxon>
    </lineage>
</organism>
<dbReference type="InterPro" id="IPR021350">
    <property type="entry name" value="DUF2968"/>
</dbReference>
<evidence type="ECO:0000256" key="1">
    <source>
        <dbReference type="SAM" id="MobiDB-lite"/>
    </source>
</evidence>
<feature type="region of interest" description="Disordered" evidence="1">
    <location>
        <begin position="197"/>
        <end position="240"/>
    </location>
</feature>
<dbReference type="Pfam" id="PF11180">
    <property type="entry name" value="DUF2968"/>
    <property type="match status" value="1"/>
</dbReference>
<dbReference type="EMBL" id="JACZZA010000005">
    <property type="protein sequence ID" value="MBE1160825.1"/>
    <property type="molecule type" value="Genomic_DNA"/>
</dbReference>
<reference evidence="3 4" key="1">
    <citation type="submission" date="2020-09" db="EMBL/GenBank/DDBJ databases">
        <title>Dyella sp. 7MK23 isolated from forest soil.</title>
        <authorList>
            <person name="Fu J."/>
        </authorList>
    </citation>
    <scope>NUCLEOTIDE SEQUENCE [LARGE SCALE GENOMIC DNA]</scope>
    <source>
        <strain evidence="3 4">7MK23</strain>
    </source>
</reference>
<feature type="compositionally biased region" description="Low complexity" evidence="1">
    <location>
        <begin position="228"/>
        <end position="240"/>
    </location>
</feature>
<evidence type="ECO:0000256" key="2">
    <source>
        <dbReference type="SAM" id="SignalP"/>
    </source>
</evidence>
<proteinExistence type="predicted"/>
<keyword evidence="2" id="KW-0732">Signal</keyword>
<feature type="signal peptide" evidence="2">
    <location>
        <begin position="1"/>
        <end position="29"/>
    </location>
</feature>
<dbReference type="Proteomes" id="UP000651010">
    <property type="component" value="Unassembled WGS sequence"/>
</dbReference>
<gene>
    <name evidence="3" type="ORF">IGX34_10525</name>
</gene>
<protein>
    <submittedName>
        <fullName evidence="3">DUF2968 domain-containing protein</fullName>
    </submittedName>
</protein>